<evidence type="ECO:0000313" key="5">
    <source>
        <dbReference type="Proteomes" id="UP001314205"/>
    </source>
</evidence>
<evidence type="ECO:0000313" key="4">
    <source>
        <dbReference type="EMBL" id="CAK1585574.1"/>
    </source>
</evidence>
<dbReference type="InterPro" id="IPR004911">
    <property type="entry name" value="Interferon-induced_GILT"/>
</dbReference>
<dbReference type="PANTHER" id="PTHR13234:SF68">
    <property type="entry name" value="GH19763P"/>
    <property type="match status" value="1"/>
</dbReference>
<proteinExistence type="inferred from homology"/>
<comment type="similarity">
    <text evidence="1">Belongs to the GILT family.</text>
</comment>
<dbReference type="GO" id="GO:0016671">
    <property type="term" value="F:oxidoreductase activity, acting on a sulfur group of donors, disulfide as acceptor"/>
    <property type="evidence" value="ECO:0007669"/>
    <property type="project" value="InterPro"/>
</dbReference>
<organism evidence="4 5">
    <name type="scientific">Parnassius mnemosyne</name>
    <name type="common">clouded apollo</name>
    <dbReference type="NCBI Taxonomy" id="213953"/>
    <lineage>
        <taxon>Eukaryota</taxon>
        <taxon>Metazoa</taxon>
        <taxon>Ecdysozoa</taxon>
        <taxon>Arthropoda</taxon>
        <taxon>Hexapoda</taxon>
        <taxon>Insecta</taxon>
        <taxon>Pterygota</taxon>
        <taxon>Neoptera</taxon>
        <taxon>Endopterygota</taxon>
        <taxon>Lepidoptera</taxon>
        <taxon>Glossata</taxon>
        <taxon>Ditrysia</taxon>
        <taxon>Papilionoidea</taxon>
        <taxon>Papilionidae</taxon>
        <taxon>Parnassiinae</taxon>
        <taxon>Parnassini</taxon>
        <taxon>Parnassius</taxon>
        <taxon>Driopa</taxon>
    </lineage>
</organism>
<reference evidence="4 5" key="1">
    <citation type="submission" date="2023-11" db="EMBL/GenBank/DDBJ databases">
        <authorList>
            <person name="Hedman E."/>
            <person name="Englund M."/>
            <person name="Stromberg M."/>
            <person name="Nyberg Akerstrom W."/>
            <person name="Nylinder S."/>
            <person name="Jareborg N."/>
            <person name="Kallberg Y."/>
            <person name="Kronander E."/>
        </authorList>
    </citation>
    <scope>NUCLEOTIDE SEQUENCE [LARGE SCALE GENOMIC DNA]</scope>
</reference>
<dbReference type="Proteomes" id="UP001314205">
    <property type="component" value="Unassembled WGS sequence"/>
</dbReference>
<name>A0AAV1KTI5_9NEOP</name>
<keyword evidence="5" id="KW-1185">Reference proteome</keyword>
<dbReference type="PANTHER" id="PTHR13234">
    <property type="entry name" value="GAMMA-INTERFERON INDUCIBLE LYSOSOMAL THIOL REDUCTASE GILT"/>
    <property type="match status" value="1"/>
</dbReference>
<evidence type="ECO:0000256" key="1">
    <source>
        <dbReference type="ARBA" id="ARBA00005679"/>
    </source>
</evidence>
<accession>A0AAV1KTI5</accession>
<comment type="caution">
    <text evidence="4">The sequence shown here is derived from an EMBL/GenBank/DDBJ whole genome shotgun (WGS) entry which is preliminary data.</text>
</comment>
<gene>
    <name evidence="4" type="ORF">PARMNEM_LOCUS6637</name>
</gene>
<evidence type="ECO:0000256" key="3">
    <source>
        <dbReference type="SAM" id="SignalP"/>
    </source>
</evidence>
<keyword evidence="2" id="KW-0325">Glycoprotein</keyword>
<dbReference type="EMBL" id="CAVLGL010000079">
    <property type="protein sequence ID" value="CAK1585574.1"/>
    <property type="molecule type" value="Genomic_DNA"/>
</dbReference>
<evidence type="ECO:0008006" key="6">
    <source>
        <dbReference type="Google" id="ProtNLM"/>
    </source>
</evidence>
<sequence>MASKVIIYISFYLYVLIRVSETASTVQTINGKIKITVGTASGCRDTANFINHQLKPAYDQYSQFLELEFVPWGRTRRNQNGTVTCQFGPNDCWANRLHRCALHLLKGNQHAQLNYMLCEFSSYPAYLQTSYLCAQAVGLNLIDVDYCIVSSSDSLEIIAEEASIAPMEAINFVPFITFNDVIDVNVHNQARRRLNSVLCFALADDPSTGITKCKI</sequence>
<keyword evidence="3" id="KW-0732">Signal</keyword>
<evidence type="ECO:0000256" key="2">
    <source>
        <dbReference type="ARBA" id="ARBA00023180"/>
    </source>
</evidence>
<feature type="signal peptide" evidence="3">
    <location>
        <begin position="1"/>
        <end position="22"/>
    </location>
</feature>
<feature type="chain" id="PRO_5043729483" description="GILT-like protein 1" evidence="3">
    <location>
        <begin position="23"/>
        <end position="215"/>
    </location>
</feature>
<protein>
    <recommendedName>
        <fullName evidence="6">GILT-like protein 1</fullName>
    </recommendedName>
</protein>
<dbReference type="AlphaFoldDB" id="A0AAV1KTI5"/>
<dbReference type="Pfam" id="PF03227">
    <property type="entry name" value="GILT"/>
    <property type="match status" value="1"/>
</dbReference>